<evidence type="ECO:0000256" key="2">
    <source>
        <dbReference type="ARBA" id="ARBA00004613"/>
    </source>
</evidence>
<evidence type="ECO:0000259" key="4">
    <source>
        <dbReference type="Pfam" id="PF20147"/>
    </source>
</evidence>
<organism evidence="5 6">
    <name type="scientific">Aphanomyces astaci</name>
    <name type="common">Crayfish plague agent</name>
    <dbReference type="NCBI Taxonomy" id="112090"/>
    <lineage>
        <taxon>Eukaryota</taxon>
        <taxon>Sar</taxon>
        <taxon>Stramenopiles</taxon>
        <taxon>Oomycota</taxon>
        <taxon>Saprolegniomycetes</taxon>
        <taxon>Saprolegniales</taxon>
        <taxon>Verrucalvaceae</taxon>
        <taxon>Aphanomyces</taxon>
    </lineage>
</organism>
<keyword evidence="3" id="KW-0964">Secreted</keyword>
<dbReference type="EMBL" id="QUTI01028779">
    <property type="protein sequence ID" value="RLO04487.1"/>
    <property type="molecule type" value="Genomic_DNA"/>
</dbReference>
<feature type="domain" description="Crinkler effector protein N-terminal" evidence="4">
    <location>
        <begin position="6"/>
        <end position="62"/>
    </location>
</feature>
<dbReference type="Pfam" id="PF20147">
    <property type="entry name" value="Crinkler"/>
    <property type="match status" value="1"/>
</dbReference>
<gene>
    <name evidence="5" type="ORF">DYB28_006569</name>
</gene>
<sequence>MDQQLVLVCLLVGTGKKENPFVVAAGATDLVGQVKQVILKEKPRTFESIEADELVLYRCRNQDPLDLN</sequence>
<dbReference type="GO" id="GO:0043657">
    <property type="term" value="C:host cell"/>
    <property type="evidence" value="ECO:0007669"/>
    <property type="project" value="UniProtKB-SubCell"/>
</dbReference>
<name>A0A9X8DVF8_APHAT</name>
<dbReference type="InterPro" id="IPR045379">
    <property type="entry name" value="Crinkler_N"/>
</dbReference>
<accession>A0A9X8DVF8</accession>
<reference evidence="5 6" key="1">
    <citation type="journal article" date="2018" name="J. Invertebr. Pathol.">
        <title>New genotyping method for the causative agent of crayfish plague (Aphanomyces astaci) based on whole genome data.</title>
        <authorList>
            <person name="Minardi D."/>
            <person name="Studholme D.J."/>
            <person name="van der Giezen M."/>
            <person name="Pretto T."/>
            <person name="Oidtmann B."/>
        </authorList>
    </citation>
    <scope>NUCLEOTIDE SEQUENCE [LARGE SCALE GENOMIC DNA]</scope>
    <source>
        <strain evidence="5 6">KB13</strain>
    </source>
</reference>
<dbReference type="AlphaFoldDB" id="A0A9X8DVF8"/>
<evidence type="ECO:0000313" key="5">
    <source>
        <dbReference type="EMBL" id="RLO04487.1"/>
    </source>
</evidence>
<protein>
    <recommendedName>
        <fullName evidence="4">Crinkler effector protein N-terminal domain-containing protein</fullName>
    </recommendedName>
</protein>
<evidence type="ECO:0000313" key="6">
    <source>
        <dbReference type="Proteomes" id="UP000275652"/>
    </source>
</evidence>
<proteinExistence type="predicted"/>
<dbReference type="GO" id="GO:0005576">
    <property type="term" value="C:extracellular region"/>
    <property type="evidence" value="ECO:0007669"/>
    <property type="project" value="UniProtKB-SubCell"/>
</dbReference>
<feature type="non-terminal residue" evidence="5">
    <location>
        <position position="68"/>
    </location>
</feature>
<dbReference type="Proteomes" id="UP000275652">
    <property type="component" value="Unassembled WGS sequence"/>
</dbReference>
<evidence type="ECO:0000256" key="1">
    <source>
        <dbReference type="ARBA" id="ARBA00004340"/>
    </source>
</evidence>
<comment type="caution">
    <text evidence="5">The sequence shown here is derived from an EMBL/GenBank/DDBJ whole genome shotgun (WGS) entry which is preliminary data.</text>
</comment>
<evidence type="ECO:0000256" key="3">
    <source>
        <dbReference type="ARBA" id="ARBA00022525"/>
    </source>
</evidence>
<comment type="subcellular location">
    <subcellularLocation>
        <location evidence="1">Host cell</location>
    </subcellularLocation>
    <subcellularLocation>
        <location evidence="2">Secreted</location>
    </subcellularLocation>
</comment>